<comment type="caution">
    <text evidence="9">The sequence shown here is derived from an EMBL/GenBank/DDBJ whole genome shotgun (WGS) entry which is preliminary data.</text>
</comment>
<evidence type="ECO:0000256" key="4">
    <source>
        <dbReference type="ARBA" id="ARBA00022786"/>
    </source>
</evidence>
<dbReference type="InterPro" id="IPR036322">
    <property type="entry name" value="WD40_repeat_dom_sf"/>
</dbReference>
<dbReference type="InterPro" id="IPR024789">
    <property type="entry name" value="APC4"/>
</dbReference>
<dbReference type="GO" id="GO:0034399">
    <property type="term" value="C:nuclear periphery"/>
    <property type="evidence" value="ECO:0007669"/>
    <property type="project" value="TreeGrafter"/>
</dbReference>
<reference evidence="9" key="1">
    <citation type="journal article" date="2020" name="Stud. Mycol.">
        <title>101 Dothideomycetes genomes: a test case for predicting lifestyles and emergence of pathogens.</title>
        <authorList>
            <person name="Haridas S."/>
            <person name="Albert R."/>
            <person name="Binder M."/>
            <person name="Bloem J."/>
            <person name="Labutti K."/>
            <person name="Salamov A."/>
            <person name="Andreopoulos B."/>
            <person name="Baker S."/>
            <person name="Barry K."/>
            <person name="Bills G."/>
            <person name="Bluhm B."/>
            <person name="Cannon C."/>
            <person name="Castanera R."/>
            <person name="Culley D."/>
            <person name="Daum C."/>
            <person name="Ezra D."/>
            <person name="Gonzalez J."/>
            <person name="Henrissat B."/>
            <person name="Kuo A."/>
            <person name="Liang C."/>
            <person name="Lipzen A."/>
            <person name="Lutzoni F."/>
            <person name="Magnuson J."/>
            <person name="Mondo S."/>
            <person name="Nolan M."/>
            <person name="Ohm R."/>
            <person name="Pangilinan J."/>
            <person name="Park H.-J."/>
            <person name="Ramirez L."/>
            <person name="Alfaro M."/>
            <person name="Sun H."/>
            <person name="Tritt A."/>
            <person name="Yoshinaga Y."/>
            <person name="Zwiers L.-H."/>
            <person name="Turgeon B."/>
            <person name="Goodwin S."/>
            <person name="Spatafora J."/>
            <person name="Crous P."/>
            <person name="Grigoriev I."/>
        </authorList>
    </citation>
    <scope>NUCLEOTIDE SEQUENCE</scope>
    <source>
        <strain evidence="9">CBS 125425</strain>
    </source>
</reference>
<dbReference type="Pfam" id="PF12896">
    <property type="entry name" value="ANAPC4"/>
    <property type="match status" value="1"/>
</dbReference>
<evidence type="ECO:0000256" key="3">
    <source>
        <dbReference type="ARBA" id="ARBA00022776"/>
    </source>
</evidence>
<keyword evidence="10" id="KW-1185">Reference proteome</keyword>
<dbReference type="AlphaFoldDB" id="A0A9P4R116"/>
<keyword evidence="4" id="KW-0833">Ubl conjugation pathway</keyword>
<accession>A0A9P4R116</accession>
<dbReference type="OrthoDB" id="2110451at2759"/>
<evidence type="ECO:0000259" key="7">
    <source>
        <dbReference type="Pfam" id="PF12894"/>
    </source>
</evidence>
<feature type="region of interest" description="Disordered" evidence="6">
    <location>
        <begin position="824"/>
        <end position="843"/>
    </location>
</feature>
<dbReference type="EMBL" id="ML996118">
    <property type="protein sequence ID" value="KAF2737222.1"/>
    <property type="molecule type" value="Genomic_DNA"/>
</dbReference>
<evidence type="ECO:0000256" key="5">
    <source>
        <dbReference type="ARBA" id="ARBA00023306"/>
    </source>
</evidence>
<dbReference type="Pfam" id="PF12894">
    <property type="entry name" value="ANAPC4_WD40"/>
    <property type="match status" value="1"/>
</dbReference>
<keyword evidence="5" id="KW-0131">Cell cycle</keyword>
<dbReference type="PANTHER" id="PTHR13260:SF0">
    <property type="entry name" value="ANAPHASE-PROMOTING COMPLEX SUBUNIT 4"/>
    <property type="match status" value="1"/>
</dbReference>
<evidence type="ECO:0000259" key="8">
    <source>
        <dbReference type="Pfam" id="PF12896"/>
    </source>
</evidence>
<dbReference type="PANTHER" id="PTHR13260">
    <property type="entry name" value="ANAPHASE PROMOTING COMPLEX SUBUNIT 4 APC4"/>
    <property type="match status" value="1"/>
</dbReference>
<dbReference type="GO" id="GO:0005680">
    <property type="term" value="C:anaphase-promoting complex"/>
    <property type="evidence" value="ECO:0007669"/>
    <property type="project" value="InterPro"/>
</dbReference>
<feature type="domain" description="Anaphase-promoting complex subunit 4-like WD40" evidence="7">
    <location>
        <begin position="27"/>
        <end position="121"/>
    </location>
</feature>
<feature type="compositionally biased region" description="Pro residues" evidence="6">
    <location>
        <begin position="734"/>
        <end position="745"/>
    </location>
</feature>
<dbReference type="InterPro" id="IPR024977">
    <property type="entry name" value="Apc4-like_WD40_dom"/>
</dbReference>
<keyword evidence="2" id="KW-0132">Cell division</keyword>
<dbReference type="SUPFAM" id="SSF50978">
    <property type="entry name" value="WD40 repeat-like"/>
    <property type="match status" value="1"/>
</dbReference>
<evidence type="ECO:0000313" key="10">
    <source>
        <dbReference type="Proteomes" id="UP000799444"/>
    </source>
</evidence>
<dbReference type="GO" id="GO:0070979">
    <property type="term" value="P:protein K11-linked ubiquitination"/>
    <property type="evidence" value="ECO:0007669"/>
    <property type="project" value="TreeGrafter"/>
</dbReference>
<sequence>MEKPKEPKLLQQAEKILLHSIHPHLIAYCPTMDLIALVTDEENLDVYRINGQRAFGLRRKMSSVSVDCICWEFNGQALAISWSDGFTDILSAETGKVIHKDLASPPSAKGGRSRITCIGWGLNFIDAERVKRRTGLRTRKVKDGSTRIDFMGSTTEEWDALKDDISIEDFQQRQPDLQKLDIAPDLPDQLTMMDVEALLPKLPAIPAPPMTPLMRLKPQSDPGVFGTQAQVDTLLHSSMKDHNSVDMFVRCTDAGTVHPSIYDSLETMNVRLPSNWPLENSKPLLHTSHPYSCSHGILTEIKGAGATKLAYVPLNLGFIPSAGIYLHLISSKASHLQNLLLYTQQTLQRIRTFWKHSQELPSKFMANISETLEEKGQGTLVDNLYQLACTGYCTPTMKEWLVDELAEAGHKRWDNTVTTSHVTLLQLIHENLLPAIDRCSIIISRLRGLAQYHEQEWIFSGPVVEFTHLLELLKTLRLLGHTSLLYAGDEKRQFVSFSKWLRYCIDFEATEPGSQSREEMEARDPGVDIALVLEYIRYSLTRSDLMPYLRPEDQLPEDKQEETAATYDETRKAIDLLKHGATYRQEALCLDHVLGHFTRGCKKLFQQISQWQEGNSSMDSGLVLEDTIPESLDMRMVFDPIHPTTISTHITLLPPSSPTLHLHTLTHTLTSSSLPRLPHPHVPTTLSFPPPLIPIHSAFADDTTLLILLSSPPDAQRTTLLALTYRGPASALPAPAPPPPPPPPSSSQKTDMAVNANLLPLGSAPRHRSMHALDAATCRRCTLHVFEGRFQPVRMVVNGREGRRVVLVLGADGKHYRVLDLDYAEGSEGGSEGGGEGDVEMGG</sequence>
<feature type="region of interest" description="Disordered" evidence="6">
    <location>
        <begin position="730"/>
        <end position="750"/>
    </location>
</feature>
<evidence type="ECO:0000256" key="1">
    <source>
        <dbReference type="ARBA" id="ARBA00016067"/>
    </source>
</evidence>
<evidence type="ECO:0000256" key="6">
    <source>
        <dbReference type="SAM" id="MobiDB-lite"/>
    </source>
</evidence>
<organism evidence="9 10">
    <name type="scientific">Polyplosphaeria fusca</name>
    <dbReference type="NCBI Taxonomy" id="682080"/>
    <lineage>
        <taxon>Eukaryota</taxon>
        <taxon>Fungi</taxon>
        <taxon>Dikarya</taxon>
        <taxon>Ascomycota</taxon>
        <taxon>Pezizomycotina</taxon>
        <taxon>Dothideomycetes</taxon>
        <taxon>Pleosporomycetidae</taxon>
        <taxon>Pleosporales</taxon>
        <taxon>Tetraplosphaeriaceae</taxon>
        <taxon>Polyplosphaeria</taxon>
    </lineage>
</organism>
<evidence type="ECO:0000313" key="9">
    <source>
        <dbReference type="EMBL" id="KAF2737222.1"/>
    </source>
</evidence>
<gene>
    <name evidence="9" type="ORF">EJ04DRAFT_488639</name>
</gene>
<keyword evidence="3" id="KW-0498">Mitosis</keyword>
<dbReference type="Proteomes" id="UP000799444">
    <property type="component" value="Unassembled WGS sequence"/>
</dbReference>
<protein>
    <recommendedName>
        <fullName evidence="1">Anaphase-promoting complex subunit 4</fullName>
    </recommendedName>
</protein>
<evidence type="ECO:0000256" key="2">
    <source>
        <dbReference type="ARBA" id="ARBA00022618"/>
    </source>
</evidence>
<dbReference type="GO" id="GO:0051301">
    <property type="term" value="P:cell division"/>
    <property type="evidence" value="ECO:0007669"/>
    <property type="project" value="UniProtKB-KW"/>
</dbReference>
<name>A0A9P4R116_9PLEO</name>
<dbReference type="InterPro" id="IPR024790">
    <property type="entry name" value="APC4_long_dom"/>
</dbReference>
<proteinExistence type="predicted"/>
<dbReference type="GO" id="GO:0031145">
    <property type="term" value="P:anaphase-promoting complex-dependent catabolic process"/>
    <property type="evidence" value="ECO:0007669"/>
    <property type="project" value="InterPro"/>
</dbReference>
<feature type="domain" description="Anaphase-promoting complex subunit 4 long" evidence="8">
    <location>
        <begin position="311"/>
        <end position="509"/>
    </location>
</feature>